<keyword evidence="1" id="KW-0175">Coiled coil</keyword>
<sequence length="501" mass="58244">MIIKKLKIVSSEGIRTLSFSLKTIINSKKNSVGKSTILRILFYGLGYPIPSTYKLKFKNLKIWTTFERDGSTYEAYRYSDYLELKKDGELFYTDPVAANLNEWYSLIWGIDSLPILENLIGAIYLEQDKGWTLLNRGKVIGNIGFNIRDLLVGLSSENNDLIGMIEEQNNLRKIHDETKAILKLEEFTRDSDEINDSASKVDEEDLKEYKNVKVRKKFLQNKIQRLKKYIKRTDNLKNYIYSLNLIVKNPEDENRPIVISKKQNNLINFRDTTDFLKTELVSLQLDLNEVEKKEAELNKKLDQNVNTLFHTEDVVESSLNALGQIKINRDLIEKKQENIEHEIDSLNKDINTEFNKNKEIIEETKSWIEKFAKILGVEDVVESHANYLLTHDIKSISGTQYYKVVFSFKMAYIKVIEKYTNVTLPIFLDSPSGREVTQANIKKVIDILNGYFKDNQVIIASIYDYKLKGKKKIEIKNKIFEDDNANLLQNTSVKNEKLKKQ</sequence>
<dbReference type="AlphaFoldDB" id="A0A9X4ADC3"/>
<dbReference type="RefSeq" id="WP_271870204.1">
    <property type="nucleotide sequence ID" value="NZ_JAOTGU010000009.1"/>
</dbReference>
<gene>
    <name evidence="2" type="ORF">ODV15_07070</name>
</gene>
<feature type="coiled-coil region" evidence="1">
    <location>
        <begin position="209"/>
        <end position="236"/>
    </location>
</feature>
<reference evidence="2" key="2">
    <citation type="submission" date="2022-10" db="EMBL/GenBank/DDBJ databases">
        <authorList>
            <person name="Kostovova I."/>
            <person name="Moravkova M."/>
            <person name="Pechar R."/>
        </authorList>
    </citation>
    <scope>NUCLEOTIDE SEQUENCE</scope>
    <source>
        <strain evidence="2">M356A</strain>
    </source>
</reference>
<evidence type="ECO:0000313" key="2">
    <source>
        <dbReference type="EMBL" id="MDB6262308.1"/>
    </source>
</evidence>
<dbReference type="Gene3D" id="3.40.50.300">
    <property type="entry name" value="P-loop containing nucleotide triphosphate hydrolases"/>
    <property type="match status" value="1"/>
</dbReference>
<dbReference type="InterPro" id="IPR027417">
    <property type="entry name" value="P-loop_NTPase"/>
</dbReference>
<dbReference type="Proteomes" id="UP001143700">
    <property type="component" value="Unassembled WGS sequence"/>
</dbReference>
<evidence type="ECO:0000256" key="1">
    <source>
        <dbReference type="SAM" id="Coils"/>
    </source>
</evidence>
<reference evidence="2" key="1">
    <citation type="journal article" date="2022" name="Microorganisms">
        <title>Antibiotic Susceptibility, Resistance Gene Determinants and Corresponding Genomic Regions in Lactobacillus amylovorus Isolates Derived from Wild Boars and Domestic Pigs.</title>
        <authorList>
            <person name="Moravkova M."/>
            <person name="Kostovova I."/>
            <person name="Kavanova K."/>
            <person name="Pechar R."/>
            <person name="Stanek S."/>
            <person name="Brychta A."/>
            <person name="Zeman M."/>
            <person name="Kubasova T."/>
        </authorList>
    </citation>
    <scope>NUCLEOTIDE SEQUENCE</scope>
    <source>
        <strain evidence="2">M356A</strain>
    </source>
</reference>
<proteinExistence type="predicted"/>
<dbReference type="SUPFAM" id="SSF52540">
    <property type="entry name" value="P-loop containing nucleoside triphosphate hydrolases"/>
    <property type="match status" value="1"/>
</dbReference>
<accession>A0A9X4ADC3</accession>
<protein>
    <submittedName>
        <fullName evidence="2">Uncharacterized protein</fullName>
    </submittedName>
</protein>
<organism evidence="2 3">
    <name type="scientific">Lactobacillus amylovorus</name>
    <dbReference type="NCBI Taxonomy" id="1604"/>
    <lineage>
        <taxon>Bacteria</taxon>
        <taxon>Bacillati</taxon>
        <taxon>Bacillota</taxon>
        <taxon>Bacilli</taxon>
        <taxon>Lactobacillales</taxon>
        <taxon>Lactobacillaceae</taxon>
        <taxon>Lactobacillus</taxon>
    </lineage>
</organism>
<dbReference type="EMBL" id="JAOTGU010000009">
    <property type="protein sequence ID" value="MDB6262308.1"/>
    <property type="molecule type" value="Genomic_DNA"/>
</dbReference>
<comment type="caution">
    <text evidence="2">The sequence shown here is derived from an EMBL/GenBank/DDBJ whole genome shotgun (WGS) entry which is preliminary data.</text>
</comment>
<evidence type="ECO:0000313" key="3">
    <source>
        <dbReference type="Proteomes" id="UP001143700"/>
    </source>
</evidence>
<name>A0A9X4ADC3_LACAM</name>
<feature type="coiled-coil region" evidence="1">
    <location>
        <begin position="273"/>
        <end position="363"/>
    </location>
</feature>